<sequence length="294" mass="34292">METEKMLVPEIQYKTVEIMGQEIFYREAGKRGKPIVLLLHGFPTSSQMFRNLIPALADKYHVIAPDYVGYGNSSMPRVDEFEYTFAHMADMVEKFTEKMDLNSYTLYVMDYGAPIGYRLASKHPDRVDGIIVQNGNAYEEGLSDFWKPLKAYWADRSKENGDALRSLLTLEATKWQYVEGARNAEMINPDVWVLDQARLDRPGNQEIQLAMFYSYGSNVKEYPKWQRYFREHQPPMLLMWGKNDVIFPAEGAYPYKDDIKDLEFHLLDTGHFALEEDGDFIAERIRAFMDRNNR</sequence>
<evidence type="ECO:0000313" key="4">
    <source>
        <dbReference type="Proteomes" id="UP000317369"/>
    </source>
</evidence>
<evidence type="ECO:0000259" key="2">
    <source>
        <dbReference type="Pfam" id="PF00561"/>
    </source>
</evidence>
<gene>
    <name evidence="3" type="primary">dhaA_1</name>
    <name evidence="3" type="ORF">KS4_00770</name>
</gene>
<dbReference type="Pfam" id="PF00561">
    <property type="entry name" value="Abhydrolase_1"/>
    <property type="match status" value="1"/>
</dbReference>
<dbReference type="FunFam" id="3.40.50.1820:FF:000173">
    <property type="entry name" value="Alpha/beta hydrolase"/>
    <property type="match status" value="1"/>
</dbReference>
<evidence type="ECO:0000256" key="1">
    <source>
        <dbReference type="ARBA" id="ARBA00022801"/>
    </source>
</evidence>
<dbReference type="KEGG" id="pcor:KS4_00770"/>
<dbReference type="AlphaFoldDB" id="A0A517YPA7"/>
<dbReference type="InterPro" id="IPR051340">
    <property type="entry name" value="Haloalkane_dehalogenase"/>
</dbReference>
<evidence type="ECO:0000313" key="3">
    <source>
        <dbReference type="EMBL" id="QDU32049.1"/>
    </source>
</evidence>
<dbReference type="InterPro" id="IPR000073">
    <property type="entry name" value="AB_hydrolase_1"/>
</dbReference>
<reference evidence="3 4" key="1">
    <citation type="submission" date="2019-02" db="EMBL/GenBank/DDBJ databases">
        <title>Deep-cultivation of Planctomycetes and their phenomic and genomic characterization uncovers novel biology.</title>
        <authorList>
            <person name="Wiegand S."/>
            <person name="Jogler M."/>
            <person name="Boedeker C."/>
            <person name="Pinto D."/>
            <person name="Vollmers J."/>
            <person name="Rivas-Marin E."/>
            <person name="Kohn T."/>
            <person name="Peeters S.H."/>
            <person name="Heuer A."/>
            <person name="Rast P."/>
            <person name="Oberbeckmann S."/>
            <person name="Bunk B."/>
            <person name="Jeske O."/>
            <person name="Meyerdierks A."/>
            <person name="Storesund J.E."/>
            <person name="Kallscheuer N."/>
            <person name="Luecker S."/>
            <person name="Lage O.M."/>
            <person name="Pohl T."/>
            <person name="Merkel B.J."/>
            <person name="Hornburger P."/>
            <person name="Mueller R.-W."/>
            <person name="Bruemmer F."/>
            <person name="Labrenz M."/>
            <person name="Spormann A.M."/>
            <person name="Op den Camp H."/>
            <person name="Overmann J."/>
            <person name="Amann R."/>
            <person name="Jetten M.S.M."/>
            <person name="Mascher T."/>
            <person name="Medema M.H."/>
            <person name="Devos D.P."/>
            <person name="Kaster A.-K."/>
            <person name="Ovreas L."/>
            <person name="Rohde M."/>
            <person name="Galperin M.Y."/>
            <person name="Jogler C."/>
        </authorList>
    </citation>
    <scope>NUCLEOTIDE SEQUENCE [LARGE SCALE GENOMIC DNA]</scope>
    <source>
        <strain evidence="3 4">KS4</strain>
    </source>
</reference>
<dbReference type="PANTHER" id="PTHR42977">
    <property type="entry name" value="HYDROLASE-RELATED"/>
    <property type="match status" value="1"/>
</dbReference>
<feature type="domain" description="AB hydrolase-1" evidence="2">
    <location>
        <begin position="34"/>
        <end position="277"/>
    </location>
</feature>
<dbReference type="GO" id="GO:0004301">
    <property type="term" value="F:epoxide hydrolase activity"/>
    <property type="evidence" value="ECO:0007669"/>
    <property type="project" value="TreeGrafter"/>
</dbReference>
<proteinExistence type="predicted"/>
<name>A0A517YPA7_9BACT</name>
<protein>
    <submittedName>
        <fullName evidence="3">Haloalkane dehalogenase</fullName>
        <ecNumber evidence="3">3.8.1.5</ecNumber>
    </submittedName>
</protein>
<keyword evidence="1 3" id="KW-0378">Hydrolase</keyword>
<dbReference type="PRINTS" id="PR00111">
    <property type="entry name" value="ABHYDROLASE"/>
</dbReference>
<dbReference type="RefSeq" id="WP_200761416.1">
    <property type="nucleotide sequence ID" value="NZ_CP036425.1"/>
</dbReference>
<dbReference type="Gene3D" id="3.40.50.1820">
    <property type="entry name" value="alpha/beta hydrolase"/>
    <property type="match status" value="1"/>
</dbReference>
<dbReference type="Proteomes" id="UP000317369">
    <property type="component" value="Chromosome"/>
</dbReference>
<dbReference type="InterPro" id="IPR000639">
    <property type="entry name" value="Epox_hydrolase-like"/>
</dbReference>
<dbReference type="EC" id="3.8.1.5" evidence="3"/>
<dbReference type="PANTHER" id="PTHR42977:SF3">
    <property type="entry name" value="AB HYDROLASE-1 DOMAIN-CONTAINING PROTEIN"/>
    <property type="match status" value="1"/>
</dbReference>
<dbReference type="PRINTS" id="PR00412">
    <property type="entry name" value="EPOXHYDRLASE"/>
</dbReference>
<dbReference type="GO" id="GO:0018786">
    <property type="term" value="F:haloalkane dehalogenase activity"/>
    <property type="evidence" value="ECO:0007669"/>
    <property type="project" value="UniProtKB-EC"/>
</dbReference>
<organism evidence="3 4">
    <name type="scientific">Poriferisphaera corsica</name>
    <dbReference type="NCBI Taxonomy" id="2528020"/>
    <lineage>
        <taxon>Bacteria</taxon>
        <taxon>Pseudomonadati</taxon>
        <taxon>Planctomycetota</taxon>
        <taxon>Phycisphaerae</taxon>
        <taxon>Phycisphaerales</taxon>
        <taxon>Phycisphaeraceae</taxon>
        <taxon>Poriferisphaera</taxon>
    </lineage>
</organism>
<keyword evidence="4" id="KW-1185">Reference proteome</keyword>
<dbReference type="SUPFAM" id="SSF53474">
    <property type="entry name" value="alpha/beta-Hydrolases"/>
    <property type="match status" value="1"/>
</dbReference>
<dbReference type="EMBL" id="CP036425">
    <property type="protein sequence ID" value="QDU32049.1"/>
    <property type="molecule type" value="Genomic_DNA"/>
</dbReference>
<accession>A0A517YPA7</accession>
<dbReference type="InterPro" id="IPR029058">
    <property type="entry name" value="AB_hydrolase_fold"/>
</dbReference>